<evidence type="ECO:0000256" key="5">
    <source>
        <dbReference type="ARBA" id="ARBA00023014"/>
    </source>
</evidence>
<dbReference type="InterPro" id="IPR013785">
    <property type="entry name" value="Aldolase_TIM"/>
</dbReference>
<proteinExistence type="inferred from homology"/>
<protein>
    <submittedName>
        <fullName evidence="8">His-Xaa-Ser system radical SAM maturase HxsB</fullName>
    </submittedName>
</protein>
<dbReference type="GO" id="GO:0046872">
    <property type="term" value="F:metal ion binding"/>
    <property type="evidence" value="ECO:0007669"/>
    <property type="project" value="UniProtKB-KW"/>
</dbReference>
<dbReference type="InterPro" id="IPR007197">
    <property type="entry name" value="rSAM"/>
</dbReference>
<comment type="similarity">
    <text evidence="6">Belongs to the radical SAM superfamily. Anaerobic sulfatase-maturating enzyme family.</text>
</comment>
<dbReference type="InterPro" id="IPR024023">
    <property type="entry name" value="rSAM_paired_HxsB"/>
</dbReference>
<name>A0A497JFL7_9ARCH</name>
<keyword evidence="5" id="KW-0411">Iron-sulfur</keyword>
<dbReference type="PANTHER" id="PTHR43273">
    <property type="entry name" value="ANAEROBIC SULFATASE-MATURATING ENZYME HOMOLOG ASLB-RELATED"/>
    <property type="match status" value="1"/>
</dbReference>
<evidence type="ECO:0000313" key="9">
    <source>
        <dbReference type="Proteomes" id="UP000277633"/>
    </source>
</evidence>
<sequence length="482" mass="56354">MVKSYYDATFSEEDYILNNFNVHKFDDDNYLVTTEHGAWALLNKQEYDLLRLHKLSEDPNLLNELKEKGIIITEDNTADVVKAYRERYHFLFQGPSLHIIVPTLRCNQRCIYCHSRAEPESGKGYDMDRDTAKAVVDFIFKTPSPVIIIEFQGGDCLLNYEITEFIIDYAKEKAKQCKKNVGFSLVTNLTKMDESIIKSLKERHIMGLATSLDGPKEVHDKNRKYISGRGTYDDVVYWIKRIKEEWKFDFNLNALCTITRYSLDYGKEIVDEYMRWQFNGVWLRFLNNIGFAADSWNKIGYSASEYLDFYKRTLDYIVHKNNGEKPFSELMTVIFLRKILSKRDPMFTDIQSPCGAAIGQLLYNYNGDIHTCDEGKLFEEFKLGNVFSSKYEDIYKNENLIAMMDISSKKNYLCDNCPWNPYCGICPIYTYAAQGTIVSKLALNDRCKIMKGLVCHIFEKLLFSKQHRETFFNWLKHDKVFS</sequence>
<dbReference type="EMBL" id="QMWO01000054">
    <property type="protein sequence ID" value="RLG69705.1"/>
    <property type="molecule type" value="Genomic_DNA"/>
</dbReference>
<accession>A0A497JFL7</accession>
<comment type="caution">
    <text evidence="8">The sequence shown here is derived from an EMBL/GenBank/DDBJ whole genome shotgun (WGS) entry which is preliminary data.</text>
</comment>
<evidence type="ECO:0000256" key="2">
    <source>
        <dbReference type="ARBA" id="ARBA00022691"/>
    </source>
</evidence>
<dbReference type="NCBIfam" id="TIGR03978">
    <property type="entry name" value="rSAM_paired_1"/>
    <property type="match status" value="1"/>
</dbReference>
<gene>
    <name evidence="8" type="primary">hxsB</name>
    <name evidence="8" type="ORF">DRO07_01780</name>
</gene>
<dbReference type="SFLD" id="SFLDG01386">
    <property type="entry name" value="main_SPASM_domain-containing"/>
    <property type="match status" value="1"/>
</dbReference>
<evidence type="ECO:0000256" key="3">
    <source>
        <dbReference type="ARBA" id="ARBA00022723"/>
    </source>
</evidence>
<dbReference type="GO" id="GO:0016491">
    <property type="term" value="F:oxidoreductase activity"/>
    <property type="evidence" value="ECO:0007669"/>
    <property type="project" value="InterPro"/>
</dbReference>
<dbReference type="AlphaFoldDB" id="A0A497JFL7"/>
<dbReference type="InterPro" id="IPR023867">
    <property type="entry name" value="Sulphatase_maturase_rSAM"/>
</dbReference>
<dbReference type="Gene3D" id="3.20.20.70">
    <property type="entry name" value="Aldolase class I"/>
    <property type="match status" value="1"/>
</dbReference>
<reference evidence="8 9" key="1">
    <citation type="submission" date="2018-06" db="EMBL/GenBank/DDBJ databases">
        <title>Extensive metabolic versatility and redundancy in microbially diverse, dynamic hydrothermal sediments.</title>
        <authorList>
            <person name="Dombrowski N."/>
            <person name="Teske A."/>
            <person name="Baker B.J."/>
        </authorList>
    </citation>
    <scope>NUCLEOTIDE SEQUENCE [LARGE SCALE GENOMIC DNA]</scope>
    <source>
        <strain evidence="8">B9_G13</strain>
    </source>
</reference>
<dbReference type="Proteomes" id="UP000277633">
    <property type="component" value="Unassembled WGS sequence"/>
</dbReference>
<dbReference type="SFLD" id="SFLDG01067">
    <property type="entry name" value="SPASM/twitch_domain_containing"/>
    <property type="match status" value="1"/>
</dbReference>
<dbReference type="SUPFAM" id="SSF102114">
    <property type="entry name" value="Radical SAM enzymes"/>
    <property type="match status" value="1"/>
</dbReference>
<dbReference type="NCBIfam" id="TIGR04085">
    <property type="entry name" value="rSAM_more_4Fe4S"/>
    <property type="match status" value="1"/>
</dbReference>
<dbReference type="InterPro" id="IPR058240">
    <property type="entry name" value="rSAM_sf"/>
</dbReference>
<dbReference type="PANTHER" id="PTHR43273:SF3">
    <property type="entry name" value="ANAEROBIC SULFATASE-MATURATING ENZYME HOMOLOG ASLB-RELATED"/>
    <property type="match status" value="1"/>
</dbReference>
<evidence type="ECO:0000313" key="8">
    <source>
        <dbReference type="EMBL" id="RLG69705.1"/>
    </source>
</evidence>
<feature type="domain" description="Radical SAM core" evidence="7">
    <location>
        <begin position="92"/>
        <end position="325"/>
    </location>
</feature>
<dbReference type="GO" id="GO:0051536">
    <property type="term" value="F:iron-sulfur cluster binding"/>
    <property type="evidence" value="ECO:0007669"/>
    <property type="project" value="UniProtKB-KW"/>
</dbReference>
<organism evidence="8 9">
    <name type="scientific">Candidatus Iainarchaeum sp</name>
    <dbReference type="NCBI Taxonomy" id="3101447"/>
    <lineage>
        <taxon>Archaea</taxon>
        <taxon>Candidatus Iainarchaeota</taxon>
        <taxon>Candidatus Iainarchaeia</taxon>
        <taxon>Candidatus Iainarchaeales</taxon>
        <taxon>Candidatus Iainarchaeaceae</taxon>
        <taxon>Candidatus Iainarchaeum</taxon>
    </lineage>
</organism>
<keyword evidence="4" id="KW-0408">Iron</keyword>
<dbReference type="Pfam" id="PF13186">
    <property type="entry name" value="SPASM"/>
    <property type="match status" value="1"/>
</dbReference>
<evidence type="ECO:0000256" key="6">
    <source>
        <dbReference type="ARBA" id="ARBA00023601"/>
    </source>
</evidence>
<evidence type="ECO:0000256" key="4">
    <source>
        <dbReference type="ARBA" id="ARBA00023004"/>
    </source>
</evidence>
<dbReference type="SFLD" id="SFLDS00029">
    <property type="entry name" value="Radical_SAM"/>
    <property type="match status" value="1"/>
</dbReference>
<evidence type="ECO:0000259" key="7">
    <source>
        <dbReference type="PROSITE" id="PS51918"/>
    </source>
</evidence>
<dbReference type="InterPro" id="IPR023885">
    <property type="entry name" value="4Fe4S-binding_SPASM_dom"/>
</dbReference>
<dbReference type="Pfam" id="PF04055">
    <property type="entry name" value="Radical_SAM"/>
    <property type="match status" value="1"/>
</dbReference>
<dbReference type="CDD" id="cd01335">
    <property type="entry name" value="Radical_SAM"/>
    <property type="match status" value="1"/>
</dbReference>
<keyword evidence="2" id="KW-0949">S-adenosyl-L-methionine</keyword>
<evidence type="ECO:0000256" key="1">
    <source>
        <dbReference type="ARBA" id="ARBA00001966"/>
    </source>
</evidence>
<dbReference type="SFLD" id="SFLDG01384">
    <property type="entry name" value="thioether_bond_formation_requi"/>
    <property type="match status" value="1"/>
</dbReference>
<dbReference type="PROSITE" id="PS51918">
    <property type="entry name" value="RADICAL_SAM"/>
    <property type="match status" value="1"/>
</dbReference>
<keyword evidence="3" id="KW-0479">Metal-binding</keyword>
<comment type="cofactor">
    <cofactor evidence="1">
        <name>[4Fe-4S] cluster</name>
        <dbReference type="ChEBI" id="CHEBI:49883"/>
    </cofactor>
</comment>